<keyword evidence="2" id="KW-0963">Cytoplasm</keyword>
<dbReference type="PROSITE" id="PS50084">
    <property type="entry name" value="KH_TYPE_1"/>
    <property type="match status" value="1"/>
</dbReference>
<evidence type="ECO:0000256" key="7">
    <source>
        <dbReference type="SAM" id="MobiDB-lite"/>
    </source>
</evidence>
<gene>
    <name evidence="9" type="ORF">UFOPK1835_01386</name>
</gene>
<dbReference type="GO" id="GO:0005829">
    <property type="term" value="C:cytosol"/>
    <property type="evidence" value="ECO:0007669"/>
    <property type="project" value="TreeGrafter"/>
</dbReference>
<feature type="domain" description="S1 motif" evidence="8">
    <location>
        <begin position="117"/>
        <end position="180"/>
    </location>
</feature>
<dbReference type="SUPFAM" id="SSF50249">
    <property type="entry name" value="Nucleic acid-binding proteins"/>
    <property type="match status" value="1"/>
</dbReference>
<keyword evidence="6" id="KW-0804">Transcription</keyword>
<dbReference type="GO" id="GO:0003723">
    <property type="term" value="F:RNA binding"/>
    <property type="evidence" value="ECO:0007669"/>
    <property type="project" value="UniProtKB-KW"/>
</dbReference>
<protein>
    <submittedName>
        <fullName evidence="9">Unannotated protein</fullName>
    </submittedName>
</protein>
<proteinExistence type="inferred from homology"/>
<dbReference type="EMBL" id="CAEZUP010000062">
    <property type="protein sequence ID" value="CAB4615728.1"/>
    <property type="molecule type" value="Genomic_DNA"/>
</dbReference>
<evidence type="ECO:0000256" key="1">
    <source>
        <dbReference type="ARBA" id="ARBA00022472"/>
    </source>
</evidence>
<evidence type="ECO:0000256" key="6">
    <source>
        <dbReference type="ARBA" id="ARBA00023163"/>
    </source>
</evidence>
<dbReference type="GO" id="GO:0031564">
    <property type="term" value="P:transcription antitermination"/>
    <property type="evidence" value="ECO:0007669"/>
    <property type="project" value="UniProtKB-KW"/>
</dbReference>
<dbReference type="InterPro" id="IPR025249">
    <property type="entry name" value="TF_NusA_KH_1st"/>
</dbReference>
<dbReference type="HAMAP" id="MF_00945_B">
    <property type="entry name" value="NusA_B"/>
    <property type="match status" value="1"/>
</dbReference>
<keyword evidence="5" id="KW-0805">Transcription regulation</keyword>
<keyword evidence="1" id="KW-0806">Transcription termination</keyword>
<dbReference type="CDD" id="cd04455">
    <property type="entry name" value="S1_NusA"/>
    <property type="match status" value="1"/>
</dbReference>
<evidence type="ECO:0000259" key="8">
    <source>
        <dbReference type="PROSITE" id="PS50126"/>
    </source>
</evidence>
<evidence type="ECO:0000256" key="4">
    <source>
        <dbReference type="ARBA" id="ARBA00022884"/>
    </source>
</evidence>
<dbReference type="FunFam" id="3.30.300.20:FF:000005">
    <property type="entry name" value="Transcription termination/antitermination protein NusA"/>
    <property type="match status" value="1"/>
</dbReference>
<dbReference type="GO" id="GO:0003700">
    <property type="term" value="F:DNA-binding transcription factor activity"/>
    <property type="evidence" value="ECO:0007669"/>
    <property type="project" value="InterPro"/>
</dbReference>
<dbReference type="InterPro" id="IPR036555">
    <property type="entry name" value="NusA_N_sf"/>
</dbReference>
<name>A0A6J6I4U8_9ZZZZ</name>
<organism evidence="9">
    <name type="scientific">freshwater metagenome</name>
    <dbReference type="NCBI Taxonomy" id="449393"/>
    <lineage>
        <taxon>unclassified sequences</taxon>
        <taxon>metagenomes</taxon>
        <taxon>ecological metagenomes</taxon>
    </lineage>
</organism>
<dbReference type="CDD" id="cd22529">
    <property type="entry name" value="KH-II_NusA_rpt2"/>
    <property type="match status" value="1"/>
</dbReference>
<dbReference type="CDD" id="cd02134">
    <property type="entry name" value="KH-II_NusA_rpt1"/>
    <property type="match status" value="1"/>
</dbReference>
<dbReference type="Gene3D" id="3.30.300.20">
    <property type="match status" value="2"/>
</dbReference>
<dbReference type="InterPro" id="IPR015946">
    <property type="entry name" value="KH_dom-like_a/b"/>
</dbReference>
<keyword evidence="3" id="KW-0889">Transcription antitermination</keyword>
<feature type="region of interest" description="Disordered" evidence="7">
    <location>
        <begin position="428"/>
        <end position="449"/>
    </location>
</feature>
<dbReference type="Pfam" id="PF26594">
    <property type="entry name" value="KH_NusA_2nd"/>
    <property type="match status" value="1"/>
</dbReference>
<dbReference type="SUPFAM" id="SSF69705">
    <property type="entry name" value="Transcription factor NusA, N-terminal domain"/>
    <property type="match status" value="1"/>
</dbReference>
<dbReference type="PANTHER" id="PTHR22648">
    <property type="entry name" value="TRANSCRIPTION TERMINATION FACTOR NUSA"/>
    <property type="match status" value="1"/>
</dbReference>
<dbReference type="Gene3D" id="2.40.50.140">
    <property type="entry name" value="Nucleic acid-binding proteins"/>
    <property type="match status" value="1"/>
</dbReference>
<dbReference type="InterPro" id="IPR004087">
    <property type="entry name" value="KH_dom"/>
</dbReference>
<evidence type="ECO:0000256" key="3">
    <source>
        <dbReference type="ARBA" id="ARBA00022814"/>
    </source>
</evidence>
<dbReference type="Pfam" id="PF08529">
    <property type="entry name" value="NusA_N"/>
    <property type="match status" value="2"/>
</dbReference>
<dbReference type="InterPro" id="IPR003029">
    <property type="entry name" value="S1_domain"/>
</dbReference>
<dbReference type="SUPFAM" id="SSF54814">
    <property type="entry name" value="Prokaryotic type KH domain (KH-domain type II)"/>
    <property type="match status" value="2"/>
</dbReference>
<dbReference type="FunFam" id="3.30.300.20:FF:000002">
    <property type="entry name" value="Transcription termination/antitermination protein NusA"/>
    <property type="match status" value="1"/>
</dbReference>
<evidence type="ECO:0000256" key="5">
    <source>
        <dbReference type="ARBA" id="ARBA00023015"/>
    </source>
</evidence>
<dbReference type="Gene3D" id="3.30.1480.10">
    <property type="entry name" value="NusA, N-terminal domain"/>
    <property type="match status" value="1"/>
</dbReference>
<dbReference type="SMART" id="SM00322">
    <property type="entry name" value="KH"/>
    <property type="match status" value="2"/>
</dbReference>
<sequence>MNTPDLIDALQALADDKGISIDTLFGALADAFESAYKRLPNSQEYAWVIIDPDTGEIRVMAQALDDDGVPEGEEFDVTPPPEVWGRVAAQTMKQVMNQRIREAEREMKYEEYAGREGDIVTGIIQQTDARYTLLDLGRVEALMPQAEQVPYERPEPGARVKAYIVEVRKTAKGPQIVTSRTHPGLIKRLFELEVPEIADGVVEIKACAREPGARTKIAVFSNDNNVDPVGACVGARGARVRMVVNELRGEKIDIVPFSEEPADFVMKALSPAKVKEVRIHEDTGTAEVIVPDYQLSLAIGKEGQNARLAARLTGWRVDIKSETQLAEEEAYANQDWAEGEWVVDPESGEQVWQPAEGGEAMSAEAYAQASDTPEDALEAAIAAEVVAEIIVEELIEELVEEIVEEIVEEMIEEAVIEAVLEEVLEEALEDAEAEADTVADDSAEGETPA</sequence>
<dbReference type="InterPro" id="IPR012340">
    <property type="entry name" value="NA-bd_OB-fold"/>
</dbReference>
<dbReference type="InterPro" id="IPR058582">
    <property type="entry name" value="KH_NusA_2nd"/>
</dbReference>
<dbReference type="InterPro" id="IPR030842">
    <property type="entry name" value="TF_NusA_bacterial"/>
</dbReference>
<evidence type="ECO:0000313" key="9">
    <source>
        <dbReference type="EMBL" id="CAB4615728.1"/>
    </source>
</evidence>
<evidence type="ECO:0000256" key="2">
    <source>
        <dbReference type="ARBA" id="ARBA00022490"/>
    </source>
</evidence>
<dbReference type="GO" id="GO:0006353">
    <property type="term" value="P:DNA-templated transcription termination"/>
    <property type="evidence" value="ECO:0007669"/>
    <property type="project" value="UniProtKB-KW"/>
</dbReference>
<dbReference type="Pfam" id="PF13184">
    <property type="entry name" value="KH_NusA_1st"/>
    <property type="match status" value="1"/>
</dbReference>
<reference evidence="9" key="1">
    <citation type="submission" date="2020-05" db="EMBL/GenBank/DDBJ databases">
        <authorList>
            <person name="Chiriac C."/>
            <person name="Salcher M."/>
            <person name="Ghai R."/>
            <person name="Kavagutti S V."/>
        </authorList>
    </citation>
    <scope>NUCLEOTIDE SEQUENCE</scope>
</reference>
<keyword evidence="4" id="KW-0694">RNA-binding</keyword>
<dbReference type="PROSITE" id="PS50126">
    <property type="entry name" value="S1"/>
    <property type="match status" value="1"/>
</dbReference>
<dbReference type="InterPro" id="IPR013735">
    <property type="entry name" value="TF_NusA_N"/>
</dbReference>
<dbReference type="PANTHER" id="PTHR22648:SF0">
    <property type="entry name" value="TRANSCRIPTION TERMINATION_ANTITERMINATION PROTEIN NUSA"/>
    <property type="match status" value="1"/>
</dbReference>
<dbReference type="InterPro" id="IPR010213">
    <property type="entry name" value="TF_NusA"/>
</dbReference>
<accession>A0A6J6I4U8</accession>
<dbReference type="NCBIfam" id="TIGR01953">
    <property type="entry name" value="NusA"/>
    <property type="match status" value="1"/>
</dbReference>
<dbReference type="InterPro" id="IPR009019">
    <property type="entry name" value="KH_sf_prok-type"/>
</dbReference>
<dbReference type="AlphaFoldDB" id="A0A6J6I4U8"/>